<protein>
    <submittedName>
        <fullName evidence="2">Uncharacterized protein</fullName>
    </submittedName>
</protein>
<evidence type="ECO:0000313" key="2">
    <source>
        <dbReference type="EMBL" id="KAG0662570.1"/>
    </source>
</evidence>
<evidence type="ECO:0000313" key="3">
    <source>
        <dbReference type="Proteomes" id="UP000750334"/>
    </source>
</evidence>
<dbReference type="EMBL" id="PUHR01000144">
    <property type="protein sequence ID" value="KAG0662570.1"/>
    <property type="molecule type" value="Genomic_DNA"/>
</dbReference>
<dbReference type="Proteomes" id="UP000750334">
    <property type="component" value="Unassembled WGS sequence"/>
</dbReference>
<feature type="compositionally biased region" description="Low complexity" evidence="1">
    <location>
        <begin position="25"/>
        <end position="35"/>
    </location>
</feature>
<feature type="region of interest" description="Disordered" evidence="1">
    <location>
        <begin position="1"/>
        <end position="74"/>
    </location>
</feature>
<reference evidence="2 3" key="1">
    <citation type="submission" date="2020-11" db="EMBL/GenBank/DDBJ databases">
        <title>Kefir isolates.</title>
        <authorList>
            <person name="Marcisauskas S."/>
            <person name="Kim Y."/>
            <person name="Blasche S."/>
        </authorList>
    </citation>
    <scope>NUCLEOTIDE SEQUENCE [LARGE SCALE GENOMIC DNA]</scope>
    <source>
        <strain evidence="2 3">OG2</strain>
    </source>
</reference>
<gene>
    <name evidence="2" type="ORF">C6P45_001079</name>
</gene>
<feature type="compositionally biased region" description="Polar residues" evidence="1">
    <location>
        <begin position="36"/>
        <end position="52"/>
    </location>
</feature>
<evidence type="ECO:0000256" key="1">
    <source>
        <dbReference type="SAM" id="MobiDB-lite"/>
    </source>
</evidence>
<keyword evidence="3" id="KW-1185">Reference proteome</keyword>
<feature type="compositionally biased region" description="Low complexity" evidence="1">
    <location>
        <begin position="58"/>
        <end position="70"/>
    </location>
</feature>
<organism evidence="2 3">
    <name type="scientific">Maudiozyma exigua</name>
    <name type="common">Yeast</name>
    <name type="synonym">Kazachstania exigua</name>
    <dbReference type="NCBI Taxonomy" id="34358"/>
    <lineage>
        <taxon>Eukaryota</taxon>
        <taxon>Fungi</taxon>
        <taxon>Dikarya</taxon>
        <taxon>Ascomycota</taxon>
        <taxon>Saccharomycotina</taxon>
        <taxon>Saccharomycetes</taxon>
        <taxon>Saccharomycetales</taxon>
        <taxon>Saccharomycetaceae</taxon>
        <taxon>Maudiozyma</taxon>
    </lineage>
</organism>
<dbReference type="AlphaFoldDB" id="A0A9P6W3B3"/>
<proteinExistence type="predicted"/>
<comment type="caution">
    <text evidence="2">The sequence shown here is derived from an EMBL/GenBank/DDBJ whole genome shotgun (WGS) entry which is preliminary data.</text>
</comment>
<sequence length="141" mass="16076">MKSMINHPNENATSSSNTRRRRNCKNNNPTSSNNSGTDININNPVTLDQFTTRIDDMNNNNTNNSNNSDTNELDNKDSISIAEEIDLPITTETKANIATTPILYWVINASNYQQFNLNWNKFDTFSYSTKRHQSILIKDTI</sequence>
<name>A0A9P6W3B3_MAUEX</name>
<accession>A0A9P6W3B3</accession>